<protein>
    <submittedName>
        <fullName evidence="10">Outer membrane efflux protein</fullName>
    </submittedName>
</protein>
<dbReference type="Proteomes" id="UP000002572">
    <property type="component" value="Chromosome"/>
</dbReference>
<dbReference type="SUPFAM" id="SSF56954">
    <property type="entry name" value="Outer membrane efflux proteins (OEP)"/>
    <property type="match status" value="1"/>
</dbReference>
<accession>E6W5V5</accession>
<organism evidence="10 11">
    <name type="scientific">Desulfurispirillum indicum (strain ATCC BAA-1389 / DSM 22839 / S5)</name>
    <dbReference type="NCBI Taxonomy" id="653733"/>
    <lineage>
        <taxon>Bacteria</taxon>
        <taxon>Pseudomonadati</taxon>
        <taxon>Chrysiogenota</taxon>
        <taxon>Chrysiogenia</taxon>
        <taxon>Chrysiogenales</taxon>
        <taxon>Chrysiogenaceae</taxon>
        <taxon>Desulfurispirillum</taxon>
    </lineage>
</organism>
<dbReference type="KEGG" id="din:Selin_2528"/>
<comment type="similarity">
    <text evidence="2">Belongs to the outer membrane factor (OMF) (TC 1.B.17) family.</text>
</comment>
<dbReference type="InParanoid" id="E6W5V5"/>
<keyword evidence="8" id="KW-0175">Coiled coil</keyword>
<dbReference type="GO" id="GO:1990281">
    <property type="term" value="C:efflux pump complex"/>
    <property type="evidence" value="ECO:0007669"/>
    <property type="project" value="TreeGrafter"/>
</dbReference>
<dbReference type="Gene3D" id="1.20.1600.10">
    <property type="entry name" value="Outer membrane efflux proteins (OEP)"/>
    <property type="match status" value="1"/>
</dbReference>
<evidence type="ECO:0000313" key="11">
    <source>
        <dbReference type="Proteomes" id="UP000002572"/>
    </source>
</evidence>
<keyword evidence="6" id="KW-0472">Membrane</keyword>
<feature type="chain" id="PRO_5003213964" evidence="9">
    <location>
        <begin position="24"/>
        <end position="484"/>
    </location>
</feature>
<evidence type="ECO:0000313" key="10">
    <source>
        <dbReference type="EMBL" id="ADU67240.1"/>
    </source>
</evidence>
<keyword evidence="7" id="KW-0998">Cell outer membrane</keyword>
<dbReference type="RefSeq" id="WP_013507109.1">
    <property type="nucleotide sequence ID" value="NC_014836.1"/>
</dbReference>
<proteinExistence type="inferred from homology"/>
<gene>
    <name evidence="10" type="ordered locus">Selin_2528</name>
</gene>
<reference evidence="10 11" key="1">
    <citation type="submission" date="2010-12" db="EMBL/GenBank/DDBJ databases">
        <title>Complete sequence of Desulfurispirillum indicum S5.</title>
        <authorList>
            <consortium name="US DOE Joint Genome Institute"/>
            <person name="Lucas S."/>
            <person name="Copeland A."/>
            <person name="Lapidus A."/>
            <person name="Cheng J.-F."/>
            <person name="Goodwin L."/>
            <person name="Pitluck S."/>
            <person name="Chertkov O."/>
            <person name="Held B."/>
            <person name="Detter J.C."/>
            <person name="Han C."/>
            <person name="Tapia R."/>
            <person name="Land M."/>
            <person name="Hauser L."/>
            <person name="Kyrpides N."/>
            <person name="Ivanova N."/>
            <person name="Mikhailova N."/>
            <person name="Haggblom M."/>
            <person name="Rauschenbach I."/>
            <person name="Bini E."/>
            <person name="Woyke T."/>
        </authorList>
    </citation>
    <scope>NUCLEOTIDE SEQUENCE [LARGE SCALE GENOMIC DNA]</scope>
    <source>
        <strain evidence="11">ATCC BAA-1389 / DSM 22839 / S5</strain>
    </source>
</reference>
<dbReference type="PANTHER" id="PTHR30026:SF20">
    <property type="entry name" value="OUTER MEMBRANE PROTEIN TOLC"/>
    <property type="match status" value="1"/>
</dbReference>
<keyword evidence="3" id="KW-0813">Transport</keyword>
<evidence type="ECO:0000256" key="2">
    <source>
        <dbReference type="ARBA" id="ARBA00007613"/>
    </source>
</evidence>
<dbReference type="eggNOG" id="COG1538">
    <property type="taxonomic scope" value="Bacteria"/>
</dbReference>
<dbReference type="GO" id="GO:0009279">
    <property type="term" value="C:cell outer membrane"/>
    <property type="evidence" value="ECO:0007669"/>
    <property type="project" value="UniProtKB-SubCell"/>
</dbReference>
<comment type="subcellular location">
    <subcellularLocation>
        <location evidence="1">Cell outer membrane</location>
    </subcellularLocation>
</comment>
<dbReference type="InterPro" id="IPR051906">
    <property type="entry name" value="TolC-like"/>
</dbReference>
<evidence type="ECO:0000256" key="8">
    <source>
        <dbReference type="SAM" id="Coils"/>
    </source>
</evidence>
<keyword evidence="5" id="KW-0812">Transmembrane</keyword>
<keyword evidence="4" id="KW-1134">Transmembrane beta strand</keyword>
<evidence type="ECO:0000256" key="6">
    <source>
        <dbReference type="ARBA" id="ARBA00023136"/>
    </source>
</evidence>
<evidence type="ECO:0000256" key="1">
    <source>
        <dbReference type="ARBA" id="ARBA00004442"/>
    </source>
</evidence>
<dbReference type="OrthoDB" id="5405048at2"/>
<name>E6W5V5_DESIS</name>
<evidence type="ECO:0000256" key="7">
    <source>
        <dbReference type="ARBA" id="ARBA00023237"/>
    </source>
</evidence>
<dbReference type="AlphaFoldDB" id="E6W5V5"/>
<dbReference type="HOGENOM" id="CLU_022604_2_0_0"/>
<feature type="signal peptide" evidence="9">
    <location>
        <begin position="1"/>
        <end position="23"/>
    </location>
</feature>
<sequence>MTPRPLIIALCGLLLATPLTGTAAQELSLEEAVLMSLRSNRELRMQQLQPQLRQTFEEVEQSLFDARLFAEAGYGAEQGQTLSPGVAGLVESDTSQWYLQGGLRQEFATGTTFEAILSHNQRDIDNPDNLHQWRAGIGINQALLQGRGSQVNLVRVEQARLDTDISRNELRGYTQALVANIESLYWEYALASRQVEIYEQSLEVARVQLRQTTDRVEVGAMARTELAAAKAEVARRQQELIDARSRMRVLATDLTRLMGLEHTAEPPLPQQPTLPAVYLDTLEEHITFGLQQRPEIREARLRQQRGELEVTRTRNGLLPRLDLFVTLGKSGYADSFGSALDEMGGDDYDATIGLRLSYPLGNRSSSAQHRAATISQHQVDLSLENLNQLVAADVRKAYLEVDRSREQIEASAATLELQEEVLRAEMEKFEAGTSTALLVAQAQRDLLAARIQQARSIADYRRALVELYRLDGSLLQRRGIELET</sequence>
<dbReference type="EMBL" id="CP002432">
    <property type="protein sequence ID" value="ADU67240.1"/>
    <property type="molecule type" value="Genomic_DNA"/>
</dbReference>
<keyword evidence="11" id="KW-1185">Reference proteome</keyword>
<dbReference type="PANTHER" id="PTHR30026">
    <property type="entry name" value="OUTER MEMBRANE PROTEIN TOLC"/>
    <property type="match status" value="1"/>
</dbReference>
<dbReference type="STRING" id="653733.Selin_2528"/>
<evidence type="ECO:0000256" key="4">
    <source>
        <dbReference type="ARBA" id="ARBA00022452"/>
    </source>
</evidence>
<dbReference type="InterPro" id="IPR003423">
    <property type="entry name" value="OMP_efflux"/>
</dbReference>
<dbReference type="Pfam" id="PF02321">
    <property type="entry name" value="OEP"/>
    <property type="match status" value="2"/>
</dbReference>
<evidence type="ECO:0000256" key="9">
    <source>
        <dbReference type="SAM" id="SignalP"/>
    </source>
</evidence>
<evidence type="ECO:0000256" key="5">
    <source>
        <dbReference type="ARBA" id="ARBA00022692"/>
    </source>
</evidence>
<dbReference type="GO" id="GO:0015288">
    <property type="term" value="F:porin activity"/>
    <property type="evidence" value="ECO:0007669"/>
    <property type="project" value="TreeGrafter"/>
</dbReference>
<feature type="coiled-coil region" evidence="8">
    <location>
        <begin position="195"/>
        <end position="246"/>
    </location>
</feature>
<dbReference type="GO" id="GO:0015562">
    <property type="term" value="F:efflux transmembrane transporter activity"/>
    <property type="evidence" value="ECO:0007669"/>
    <property type="project" value="InterPro"/>
</dbReference>
<keyword evidence="9" id="KW-0732">Signal</keyword>
<evidence type="ECO:0000256" key="3">
    <source>
        <dbReference type="ARBA" id="ARBA00022448"/>
    </source>
</evidence>